<dbReference type="AlphaFoldDB" id="A0A162TXW3"/>
<protein>
    <submittedName>
        <fullName evidence="2">Uncharacterized protein</fullName>
    </submittedName>
</protein>
<dbReference type="EMBL" id="KV440988">
    <property type="protein sequence ID" value="OAD70703.1"/>
    <property type="molecule type" value="Genomic_DNA"/>
</dbReference>
<sequence length="79" mass="8815">MLSAVDYQALQLIRHILYFAALMACIRLIVESVRLLARAYRALYAVFSGPSANDTNVPPLLPPAPKDNSKYNAQVFLYS</sequence>
<dbReference type="RefSeq" id="XP_018288743.1">
    <property type="nucleotide sequence ID" value="XM_018432115.1"/>
</dbReference>
<keyword evidence="1" id="KW-1133">Transmembrane helix</keyword>
<keyword evidence="1" id="KW-0472">Membrane</keyword>
<evidence type="ECO:0000313" key="3">
    <source>
        <dbReference type="Proteomes" id="UP000077315"/>
    </source>
</evidence>
<keyword evidence="3" id="KW-1185">Reference proteome</keyword>
<gene>
    <name evidence="2" type="ORF">PHYBLDRAFT_148615</name>
</gene>
<evidence type="ECO:0000256" key="1">
    <source>
        <dbReference type="SAM" id="Phobius"/>
    </source>
</evidence>
<dbReference type="InParanoid" id="A0A162TXW3"/>
<dbReference type="GeneID" id="28993021"/>
<feature type="transmembrane region" description="Helical" evidence="1">
    <location>
        <begin position="12"/>
        <end position="30"/>
    </location>
</feature>
<reference evidence="3" key="1">
    <citation type="submission" date="2015-06" db="EMBL/GenBank/DDBJ databases">
        <title>Expansion of signal transduction pathways in fungi by whole-genome duplication.</title>
        <authorList>
            <consortium name="DOE Joint Genome Institute"/>
            <person name="Corrochano L.M."/>
            <person name="Kuo A."/>
            <person name="Marcet-Houben M."/>
            <person name="Polaino S."/>
            <person name="Salamov A."/>
            <person name="Villalobos J.M."/>
            <person name="Alvarez M.I."/>
            <person name="Avalos J."/>
            <person name="Benito E.P."/>
            <person name="Benoit I."/>
            <person name="Burger G."/>
            <person name="Camino L.P."/>
            <person name="Canovas D."/>
            <person name="Cerda-Olmedo E."/>
            <person name="Cheng J.-F."/>
            <person name="Dominguez A."/>
            <person name="Elias M."/>
            <person name="Eslava A.P."/>
            <person name="Glaser F."/>
            <person name="Grimwood J."/>
            <person name="Gutierrez G."/>
            <person name="Heitman J."/>
            <person name="Henrissat B."/>
            <person name="Iturriaga E.A."/>
            <person name="Lang B.F."/>
            <person name="Lavin J.L."/>
            <person name="Lee S."/>
            <person name="Li W."/>
            <person name="Lindquist E."/>
            <person name="Lopez-Garcia S."/>
            <person name="Luque E.M."/>
            <person name="Marcos A.T."/>
            <person name="Martin J."/>
            <person name="McCluskey K."/>
            <person name="Medina H.R."/>
            <person name="Miralles-Duran A."/>
            <person name="Miyazaki A."/>
            <person name="Munoz-Torres E."/>
            <person name="Oguiza J.A."/>
            <person name="Ohm R."/>
            <person name="Olmedo M."/>
            <person name="Orejas M."/>
            <person name="Ortiz-Castellanos L."/>
            <person name="Pisabarro A.G."/>
            <person name="Rodriguez-Romero J."/>
            <person name="Ruiz-Herrera J."/>
            <person name="Ruiz-Vazquez R."/>
            <person name="Sanz C."/>
            <person name="Schackwitz W."/>
            <person name="Schmutz J."/>
            <person name="Shahriari M."/>
            <person name="Shelest E."/>
            <person name="Silva-Franco F."/>
            <person name="Soanes D."/>
            <person name="Syed K."/>
            <person name="Tagua V.G."/>
            <person name="Talbot N.J."/>
            <person name="Thon M."/>
            <person name="De vries R.P."/>
            <person name="Wiebenga A."/>
            <person name="Yadav J.S."/>
            <person name="Braun E.L."/>
            <person name="Baker S."/>
            <person name="Garre V."/>
            <person name="Horwitz B."/>
            <person name="Torres-Martinez S."/>
            <person name="Idnurm A."/>
            <person name="Herrera-Estrella A."/>
            <person name="Gabaldon T."/>
            <person name="Grigoriev I.V."/>
        </authorList>
    </citation>
    <scope>NUCLEOTIDE SEQUENCE [LARGE SCALE GENOMIC DNA]</scope>
    <source>
        <strain evidence="3">NRRL 1555(-)</strain>
    </source>
</reference>
<keyword evidence="1" id="KW-0812">Transmembrane</keyword>
<accession>A0A162TXW3</accession>
<dbReference type="VEuPathDB" id="FungiDB:PHYBLDRAFT_148615"/>
<organism evidence="2 3">
    <name type="scientific">Phycomyces blakesleeanus (strain ATCC 8743b / DSM 1359 / FGSC 10004 / NBRC 33097 / NRRL 1555)</name>
    <dbReference type="NCBI Taxonomy" id="763407"/>
    <lineage>
        <taxon>Eukaryota</taxon>
        <taxon>Fungi</taxon>
        <taxon>Fungi incertae sedis</taxon>
        <taxon>Mucoromycota</taxon>
        <taxon>Mucoromycotina</taxon>
        <taxon>Mucoromycetes</taxon>
        <taxon>Mucorales</taxon>
        <taxon>Phycomycetaceae</taxon>
        <taxon>Phycomyces</taxon>
    </lineage>
</organism>
<proteinExistence type="predicted"/>
<evidence type="ECO:0000313" key="2">
    <source>
        <dbReference type="EMBL" id="OAD70703.1"/>
    </source>
</evidence>
<name>A0A162TXW3_PHYB8</name>
<dbReference type="Proteomes" id="UP000077315">
    <property type="component" value="Unassembled WGS sequence"/>
</dbReference>